<name>A0A0C1EP12_9BACT</name>
<evidence type="ECO:0000256" key="2">
    <source>
        <dbReference type="ARBA" id="ARBA00023235"/>
    </source>
</evidence>
<dbReference type="GO" id="GO:0003723">
    <property type="term" value="F:RNA binding"/>
    <property type="evidence" value="ECO:0007669"/>
    <property type="project" value="UniProtKB-KW"/>
</dbReference>
<dbReference type="GO" id="GO:0160141">
    <property type="term" value="F:23S rRNA pseudouridine(955/2504/2580) synthase activity"/>
    <property type="evidence" value="ECO:0007669"/>
    <property type="project" value="UniProtKB-EC"/>
</dbReference>
<dbReference type="Gene3D" id="3.30.2350.10">
    <property type="entry name" value="Pseudouridine synthase"/>
    <property type="match status" value="1"/>
</dbReference>
<evidence type="ECO:0000313" key="5">
    <source>
        <dbReference type="EMBL" id="KIA78034.1"/>
    </source>
</evidence>
<dbReference type="PROSITE" id="PS50889">
    <property type="entry name" value="S4"/>
    <property type="match status" value="1"/>
</dbReference>
<evidence type="ECO:0000313" key="6">
    <source>
        <dbReference type="Proteomes" id="UP000031307"/>
    </source>
</evidence>
<dbReference type="PATRIC" id="fig|83552.4.peg.757"/>
<keyword evidence="3" id="KW-0694">RNA-binding</keyword>
<keyword evidence="2 5" id="KW-0413">Isomerase</keyword>
<dbReference type="AlphaFoldDB" id="A0A0C1EP12"/>
<dbReference type="PANTHER" id="PTHR21600">
    <property type="entry name" value="MITOCHONDRIAL RNA PSEUDOURIDINE SYNTHASE"/>
    <property type="match status" value="1"/>
</dbReference>
<dbReference type="RefSeq" id="WP_013924852.1">
    <property type="nucleotide sequence ID" value="NZ_BAWW01000005.1"/>
</dbReference>
<dbReference type="PANTHER" id="PTHR21600:SF44">
    <property type="entry name" value="RIBOSOMAL LARGE SUBUNIT PSEUDOURIDINE SYNTHASE D"/>
    <property type="match status" value="1"/>
</dbReference>
<proteinExistence type="inferred from homology"/>
<dbReference type="EMBL" id="JSAM01000046">
    <property type="protein sequence ID" value="KIA78034.1"/>
    <property type="molecule type" value="Genomic_DNA"/>
</dbReference>
<dbReference type="InterPro" id="IPR036986">
    <property type="entry name" value="S4_RNA-bd_sf"/>
</dbReference>
<feature type="domain" description="Pseudouridine synthase RsuA/RluA-like" evidence="4">
    <location>
        <begin position="90"/>
        <end position="232"/>
    </location>
</feature>
<dbReference type="Proteomes" id="UP000031307">
    <property type="component" value="Unassembled WGS sequence"/>
</dbReference>
<evidence type="ECO:0000256" key="3">
    <source>
        <dbReference type="PROSITE-ProRule" id="PRU00182"/>
    </source>
</evidence>
<gene>
    <name evidence="5" type="primary">rluC</name>
    <name evidence="5" type="ORF">DB43_FB00020</name>
</gene>
<dbReference type="InterPro" id="IPR050188">
    <property type="entry name" value="RluA_PseudoU_synthase"/>
</dbReference>
<dbReference type="Pfam" id="PF00849">
    <property type="entry name" value="PseudoU_synth_2"/>
    <property type="match status" value="1"/>
</dbReference>
<dbReference type="CDD" id="cd02869">
    <property type="entry name" value="PseudoU_synth_RluA_like"/>
    <property type="match status" value="1"/>
</dbReference>
<dbReference type="GO" id="GO:0000455">
    <property type="term" value="P:enzyme-directed rRNA pseudouridine synthesis"/>
    <property type="evidence" value="ECO:0007669"/>
    <property type="project" value="TreeGrafter"/>
</dbReference>
<dbReference type="SUPFAM" id="SSF55174">
    <property type="entry name" value="Alpha-L RNA-binding motif"/>
    <property type="match status" value="1"/>
</dbReference>
<dbReference type="Gene3D" id="3.10.290.10">
    <property type="entry name" value="RNA-binding S4 domain"/>
    <property type="match status" value="1"/>
</dbReference>
<evidence type="ECO:0000259" key="4">
    <source>
        <dbReference type="Pfam" id="PF00849"/>
    </source>
</evidence>
<sequence length="295" mass="33775">MHIWKVASAESGMTLNAFLKLKLGDAYSAKQLKHAIERNLCRINQRVERFASTRVANGDQIEWDNDKLQFLFASSQLKFEAKRIIYEDADLLVYDKPAGINCDTSGIVRLIHQKDPSLKLVHRLDRDTTGILLFAKTDAVLHKMIHLFKTFKVKKTYYVIVDGAISKEKGVIDNNLAPLHKYQGQTVWGQATGSKGVHARTGWRKEKKGQDCTLIQCYPVTGITHQIRVHMSEMGHPILGDYQYGRRFICSYQPSRYLLHAYEITFPHPSSEKEIRLKAPLPSDFKQALDHLRLI</sequence>
<dbReference type="InterPro" id="IPR006145">
    <property type="entry name" value="PsdUridine_synth_RsuA/RluA"/>
</dbReference>
<dbReference type="InterPro" id="IPR006224">
    <property type="entry name" value="PsdUridine_synth_RluA-like_CS"/>
</dbReference>
<dbReference type="CDD" id="cd00165">
    <property type="entry name" value="S4"/>
    <property type="match status" value="1"/>
</dbReference>
<dbReference type="EC" id="5.4.99.24" evidence="5"/>
<dbReference type="PROSITE" id="PS01129">
    <property type="entry name" value="PSI_RLU"/>
    <property type="match status" value="1"/>
</dbReference>
<dbReference type="SUPFAM" id="SSF55120">
    <property type="entry name" value="Pseudouridine synthase"/>
    <property type="match status" value="1"/>
</dbReference>
<evidence type="ECO:0000256" key="1">
    <source>
        <dbReference type="ARBA" id="ARBA00010876"/>
    </source>
</evidence>
<comment type="similarity">
    <text evidence="1">Belongs to the pseudouridine synthase RluA family.</text>
</comment>
<comment type="caution">
    <text evidence="5">The sequence shown here is derived from an EMBL/GenBank/DDBJ whole genome shotgun (WGS) entry which is preliminary data.</text>
</comment>
<dbReference type="InterPro" id="IPR020103">
    <property type="entry name" value="PsdUridine_synth_cat_dom_sf"/>
</dbReference>
<organism evidence="5 6">
    <name type="scientific">Parachlamydia acanthamoebae</name>
    <dbReference type="NCBI Taxonomy" id="83552"/>
    <lineage>
        <taxon>Bacteria</taxon>
        <taxon>Pseudomonadati</taxon>
        <taxon>Chlamydiota</taxon>
        <taxon>Chlamydiia</taxon>
        <taxon>Parachlamydiales</taxon>
        <taxon>Parachlamydiaceae</taxon>
        <taxon>Parachlamydia</taxon>
    </lineage>
</organism>
<dbReference type="OMA" id="DRHETQF"/>
<reference evidence="5 6" key="1">
    <citation type="journal article" date="2014" name="Mol. Biol. Evol.">
        <title>Massive expansion of Ubiquitination-related gene families within the Chlamydiae.</title>
        <authorList>
            <person name="Domman D."/>
            <person name="Collingro A."/>
            <person name="Lagkouvardos I."/>
            <person name="Gehre L."/>
            <person name="Weinmaier T."/>
            <person name="Rattei T."/>
            <person name="Subtil A."/>
            <person name="Horn M."/>
        </authorList>
    </citation>
    <scope>NUCLEOTIDE SEQUENCE [LARGE SCALE GENOMIC DNA]</scope>
    <source>
        <strain evidence="5 6">OEW1</strain>
    </source>
</reference>
<accession>A0A0C1EP12</accession>
<protein>
    <submittedName>
        <fullName evidence="5">Ribosomal large subunit pseudouridine synthase C</fullName>
        <ecNumber evidence="5">5.4.99.24</ecNumber>
    </submittedName>
</protein>